<evidence type="ECO:0000313" key="1">
    <source>
        <dbReference type="EMBL" id="CCQ50970.1"/>
    </source>
</evidence>
<evidence type="ECO:0000313" key="3">
    <source>
        <dbReference type="Proteomes" id="UP000018348"/>
    </source>
</evidence>
<dbReference type="AlphaFoldDB" id="T2IFJ4"/>
<reference evidence="1 3" key="1">
    <citation type="submission" date="2013-01" db="EMBL/GenBank/DDBJ databases">
        <authorList>
            <person name="Bench S."/>
        </authorList>
    </citation>
    <scope>NUCLEOTIDE SEQUENCE [LARGE SCALE GENOMIC DNA]</scope>
    <source>
        <strain evidence="1 3">WH 8502</strain>
    </source>
</reference>
<dbReference type="EMBL" id="CAQK01000854">
    <property type="protein sequence ID" value="CCQ53572.1"/>
    <property type="molecule type" value="Genomic_DNA"/>
</dbReference>
<organism evidence="1 3">
    <name type="scientific">Crocosphaera watsonii WH 8502</name>
    <dbReference type="NCBI Taxonomy" id="423474"/>
    <lineage>
        <taxon>Bacteria</taxon>
        <taxon>Bacillati</taxon>
        <taxon>Cyanobacteriota</taxon>
        <taxon>Cyanophyceae</taxon>
        <taxon>Oscillatoriophycideae</taxon>
        <taxon>Chroococcales</taxon>
        <taxon>Aphanothecaceae</taxon>
        <taxon>Crocosphaera</taxon>
    </lineage>
</organism>
<reference evidence="1 3" key="2">
    <citation type="submission" date="2013-09" db="EMBL/GenBank/DDBJ databases">
        <title>Whole genome comparison of six Crocosphaera watsonii strains with differing phenotypes.</title>
        <authorList>
            <person name="Bench S.R."/>
            <person name="Heller P."/>
            <person name="Frank I."/>
            <person name="Arciniega M."/>
            <person name="Shilova I.N."/>
            <person name="Zehr J.P."/>
        </authorList>
    </citation>
    <scope>NUCLEOTIDE SEQUENCE [LARGE SCALE GENOMIC DNA]</scope>
    <source>
        <strain evidence="1 3">WH 8502</strain>
    </source>
</reference>
<accession>T2IFJ4</accession>
<dbReference type="Proteomes" id="UP000018348">
    <property type="component" value="Unassembled WGS sequence"/>
</dbReference>
<proteinExistence type="predicted"/>
<dbReference type="EMBL" id="CAQK01000382">
    <property type="protein sequence ID" value="CCQ50970.1"/>
    <property type="molecule type" value="Genomic_DNA"/>
</dbReference>
<protein>
    <submittedName>
        <fullName evidence="1">Uncharacterized protein</fullName>
    </submittedName>
</protein>
<evidence type="ECO:0000313" key="2">
    <source>
        <dbReference type="EMBL" id="CCQ53572.1"/>
    </source>
</evidence>
<comment type="caution">
    <text evidence="1">The sequence shown here is derived from an EMBL/GenBank/DDBJ whole genome shotgun (WGS) entry which is preliminary data.</text>
</comment>
<gene>
    <name evidence="2" type="ORF">CWATWH8502_2604</name>
    <name evidence="1" type="ORF">CWATWH8502_4907</name>
</gene>
<name>T2IFJ4_CROWT</name>
<sequence length="38" mass="4459">MKRCAQRYNRILERTEPVTMCPFFLPDSQGFTALPNRA</sequence>